<dbReference type="PANTHER" id="PTHR16504">
    <property type="entry name" value="5'(3')-DEOXYRIBONUCLEOTIDASE"/>
    <property type="match status" value="1"/>
</dbReference>
<dbReference type="InterPro" id="IPR023214">
    <property type="entry name" value="HAD_sf"/>
</dbReference>
<sequence>MAHRGAHFQRDYSKRQVNLRALIDMDGVLCDFEAYFLEKFKEKYPDEPFIAVEDRDGVDVFICTSPVKAYKHCLKEKYQWVEKHMGKQWLDRILLVKDKTMVNGHLLIDDRPGLNPYPSWDHILFTQSHNSRMKNGQRRLENWTDGSWKDLIDEYKKRVA</sequence>
<proteinExistence type="predicted"/>
<dbReference type="Gene3D" id="3.40.50.1000">
    <property type="entry name" value="HAD superfamily/HAD-like"/>
    <property type="match status" value="1"/>
</dbReference>
<organism evidence="1 2">
    <name type="scientific">Mya arenaria</name>
    <name type="common">Soft-shell clam</name>
    <dbReference type="NCBI Taxonomy" id="6604"/>
    <lineage>
        <taxon>Eukaryota</taxon>
        <taxon>Metazoa</taxon>
        <taxon>Spiralia</taxon>
        <taxon>Lophotrochozoa</taxon>
        <taxon>Mollusca</taxon>
        <taxon>Bivalvia</taxon>
        <taxon>Autobranchia</taxon>
        <taxon>Heteroconchia</taxon>
        <taxon>Euheterodonta</taxon>
        <taxon>Imparidentia</taxon>
        <taxon>Neoheterodontei</taxon>
        <taxon>Myida</taxon>
        <taxon>Myoidea</taxon>
        <taxon>Myidae</taxon>
        <taxon>Mya</taxon>
    </lineage>
</organism>
<dbReference type="Pfam" id="PF06941">
    <property type="entry name" value="NT5C"/>
    <property type="match status" value="1"/>
</dbReference>
<dbReference type="InterPro" id="IPR036412">
    <property type="entry name" value="HAD-like_sf"/>
</dbReference>
<dbReference type="InterPro" id="IPR010708">
    <property type="entry name" value="5'(3')-deoxyribonucleotidase"/>
</dbReference>
<protein>
    <submittedName>
        <fullName evidence="1">NT5M-like protein</fullName>
    </submittedName>
</protein>
<accession>A0ABY7DJ85</accession>
<dbReference type="PANTHER" id="PTHR16504:SF4">
    <property type="entry name" value="5'(3')-DEOXYRIBONUCLEOTIDASE"/>
    <property type="match status" value="1"/>
</dbReference>
<dbReference type="Proteomes" id="UP001164746">
    <property type="component" value="Chromosome 2"/>
</dbReference>
<evidence type="ECO:0000313" key="2">
    <source>
        <dbReference type="Proteomes" id="UP001164746"/>
    </source>
</evidence>
<gene>
    <name evidence="1" type="ORF">MAR_028838</name>
</gene>
<dbReference type="SUPFAM" id="SSF56784">
    <property type="entry name" value="HAD-like"/>
    <property type="match status" value="1"/>
</dbReference>
<keyword evidence="2" id="KW-1185">Reference proteome</keyword>
<name>A0ABY7DJ85_MYAAR</name>
<evidence type="ECO:0000313" key="1">
    <source>
        <dbReference type="EMBL" id="WAQ96148.1"/>
    </source>
</evidence>
<reference evidence="1" key="1">
    <citation type="submission" date="2022-11" db="EMBL/GenBank/DDBJ databases">
        <title>Centuries of genome instability and evolution in soft-shell clam transmissible cancer (bioRxiv).</title>
        <authorList>
            <person name="Hart S.F.M."/>
            <person name="Yonemitsu M.A."/>
            <person name="Giersch R.M."/>
            <person name="Beal B.F."/>
            <person name="Arriagada G."/>
            <person name="Davis B.W."/>
            <person name="Ostrander E.A."/>
            <person name="Goff S.P."/>
            <person name="Metzger M.J."/>
        </authorList>
    </citation>
    <scope>NUCLEOTIDE SEQUENCE</scope>
    <source>
        <strain evidence="1">MELC-2E11</strain>
        <tissue evidence="1">Siphon/mantle</tissue>
    </source>
</reference>
<dbReference type="EMBL" id="CP111013">
    <property type="protein sequence ID" value="WAQ96148.1"/>
    <property type="molecule type" value="Genomic_DNA"/>
</dbReference>